<organism evidence="1 2">
    <name type="scientific">Flexibacter flexilis DSM 6793</name>
    <dbReference type="NCBI Taxonomy" id="927664"/>
    <lineage>
        <taxon>Bacteria</taxon>
        <taxon>Pseudomonadati</taxon>
        <taxon>Bacteroidota</taxon>
        <taxon>Cytophagia</taxon>
        <taxon>Cytophagales</taxon>
        <taxon>Flexibacteraceae</taxon>
        <taxon>Flexibacter</taxon>
    </lineage>
</organism>
<keyword evidence="2" id="KW-1185">Reference proteome</keyword>
<sequence length="89" mass="10190">MISAIASYTYTDIRLSPNMGRKLGLNQCPHTFPAYFGITQPFKQVRGSHTSTTAYHKLKNLLRTFPPCISQHDNALTNKYKQHTLKKNH</sequence>
<dbReference type="Proteomes" id="UP000199514">
    <property type="component" value="Unassembled WGS sequence"/>
</dbReference>
<protein>
    <submittedName>
        <fullName evidence="1">Uncharacterized protein</fullName>
    </submittedName>
</protein>
<gene>
    <name evidence="1" type="ORF">SAMN05421780_11078</name>
</gene>
<reference evidence="1 2" key="1">
    <citation type="submission" date="2016-10" db="EMBL/GenBank/DDBJ databases">
        <authorList>
            <person name="de Groot N.N."/>
        </authorList>
    </citation>
    <scope>NUCLEOTIDE SEQUENCE [LARGE SCALE GENOMIC DNA]</scope>
    <source>
        <strain evidence="1 2">DSM 6793</strain>
    </source>
</reference>
<evidence type="ECO:0000313" key="2">
    <source>
        <dbReference type="Proteomes" id="UP000199514"/>
    </source>
</evidence>
<proteinExistence type="predicted"/>
<dbReference type="EMBL" id="FOLE01000010">
    <property type="protein sequence ID" value="SFC81694.1"/>
    <property type="molecule type" value="Genomic_DNA"/>
</dbReference>
<dbReference type="AlphaFoldDB" id="A0A1I1M8L6"/>
<evidence type="ECO:0000313" key="1">
    <source>
        <dbReference type="EMBL" id="SFC81694.1"/>
    </source>
</evidence>
<name>A0A1I1M8L6_9BACT</name>
<accession>A0A1I1M8L6</accession>